<keyword evidence="3 7" id="KW-0812">Transmembrane</keyword>
<keyword evidence="6 7" id="KW-0472">Membrane</keyword>
<evidence type="ECO:0000313" key="9">
    <source>
        <dbReference type="Proteomes" id="UP001374535"/>
    </source>
</evidence>
<evidence type="ECO:0000256" key="4">
    <source>
        <dbReference type="ARBA" id="ARBA00022824"/>
    </source>
</evidence>
<evidence type="ECO:0000256" key="5">
    <source>
        <dbReference type="ARBA" id="ARBA00022989"/>
    </source>
</evidence>
<gene>
    <name evidence="8" type="ORF">V8G54_025320</name>
</gene>
<accession>A0AAQ3N7H5</accession>
<keyword evidence="5 7" id="KW-1133">Transmembrane helix</keyword>
<sequence>MSIKTFHEQSPMHQTFRRNHLHNHPDQYQGIKLPDHSLNNQFDIYPVLALQDSVVTISAQNLDVGMEAQYNGSLAWAALLLIGAIFAYFPGIEADTPNTVAYSSVFVSVVSLIIGNIGRRRSRPGLLRFYAIVSSIAMLLLIASLAKKHLLLKDNVKRPPVSAECFADAEHLTSPSFSYPNTEWGTTCRRHFDAQGFQVIPDRLKTSWTVTNTSTPTLVGTERLRGFLLQVDRSPPQASATFDIASSLSSYFDRHRILPKFSRVTTIHPKACVPYRSSDFYTRIKKNAKVRAKEASLTEREIEECSGALQKRSLPSGGSRSSFRTFPRLKMLGCLDLRVSLGSFPKIKVRVHEERSSSFSLDLRSSLGACSKIKVRVHEERSSPFGRH</sequence>
<evidence type="ECO:0000256" key="3">
    <source>
        <dbReference type="ARBA" id="ARBA00022692"/>
    </source>
</evidence>
<dbReference type="InterPro" id="IPR009787">
    <property type="entry name" value="Jagunal"/>
</dbReference>
<feature type="transmembrane region" description="Helical" evidence="7">
    <location>
        <begin position="101"/>
        <end position="118"/>
    </location>
</feature>
<dbReference type="Proteomes" id="UP001374535">
    <property type="component" value="Chromosome 7"/>
</dbReference>
<name>A0AAQ3N7H5_VIGMU</name>
<evidence type="ECO:0000256" key="7">
    <source>
        <dbReference type="SAM" id="Phobius"/>
    </source>
</evidence>
<dbReference type="PANTHER" id="PTHR20955:SF1">
    <property type="entry name" value="PROTEIN JAGUNAL HOMOLOG 1"/>
    <property type="match status" value="1"/>
</dbReference>
<evidence type="ECO:0000256" key="6">
    <source>
        <dbReference type="ARBA" id="ARBA00023136"/>
    </source>
</evidence>
<keyword evidence="4" id="KW-0256">Endoplasmic reticulum</keyword>
<comment type="subcellular location">
    <subcellularLocation>
        <location evidence="1">Endoplasmic reticulum membrane</location>
        <topology evidence="1">Multi-pass membrane protein</topology>
    </subcellularLocation>
</comment>
<reference evidence="8 9" key="1">
    <citation type="journal article" date="2023" name="Life. Sci Alliance">
        <title>Evolutionary insights into 3D genome organization and epigenetic landscape of Vigna mungo.</title>
        <authorList>
            <person name="Junaid A."/>
            <person name="Singh B."/>
            <person name="Bhatia S."/>
        </authorList>
    </citation>
    <scope>NUCLEOTIDE SEQUENCE [LARGE SCALE GENOMIC DNA]</scope>
    <source>
        <strain evidence="8">Urdbean</strain>
    </source>
</reference>
<evidence type="ECO:0000313" key="8">
    <source>
        <dbReference type="EMBL" id="WVZ04514.1"/>
    </source>
</evidence>
<organism evidence="8 9">
    <name type="scientific">Vigna mungo</name>
    <name type="common">Black gram</name>
    <name type="synonym">Phaseolus mungo</name>
    <dbReference type="NCBI Taxonomy" id="3915"/>
    <lineage>
        <taxon>Eukaryota</taxon>
        <taxon>Viridiplantae</taxon>
        <taxon>Streptophyta</taxon>
        <taxon>Embryophyta</taxon>
        <taxon>Tracheophyta</taxon>
        <taxon>Spermatophyta</taxon>
        <taxon>Magnoliopsida</taxon>
        <taxon>eudicotyledons</taxon>
        <taxon>Gunneridae</taxon>
        <taxon>Pentapetalae</taxon>
        <taxon>rosids</taxon>
        <taxon>fabids</taxon>
        <taxon>Fabales</taxon>
        <taxon>Fabaceae</taxon>
        <taxon>Papilionoideae</taxon>
        <taxon>50 kb inversion clade</taxon>
        <taxon>NPAAA clade</taxon>
        <taxon>indigoferoid/millettioid clade</taxon>
        <taxon>Phaseoleae</taxon>
        <taxon>Vigna</taxon>
    </lineage>
</organism>
<keyword evidence="9" id="KW-1185">Reference proteome</keyword>
<proteinExistence type="inferred from homology"/>
<feature type="transmembrane region" description="Helical" evidence="7">
    <location>
        <begin position="125"/>
        <end position="146"/>
    </location>
</feature>
<dbReference type="GO" id="GO:0007029">
    <property type="term" value="P:endoplasmic reticulum organization"/>
    <property type="evidence" value="ECO:0007669"/>
    <property type="project" value="InterPro"/>
</dbReference>
<evidence type="ECO:0000256" key="2">
    <source>
        <dbReference type="ARBA" id="ARBA00008462"/>
    </source>
</evidence>
<comment type="similarity">
    <text evidence="2">Belongs to the jagunal family.</text>
</comment>
<evidence type="ECO:0000256" key="1">
    <source>
        <dbReference type="ARBA" id="ARBA00004477"/>
    </source>
</evidence>
<dbReference type="EMBL" id="CP144694">
    <property type="protein sequence ID" value="WVZ04514.1"/>
    <property type="molecule type" value="Genomic_DNA"/>
</dbReference>
<dbReference type="PANTHER" id="PTHR20955">
    <property type="entry name" value="PROTEIN JAGUNAL HOMOLOG 1"/>
    <property type="match status" value="1"/>
</dbReference>
<dbReference type="AlphaFoldDB" id="A0AAQ3N7H5"/>
<dbReference type="GO" id="GO:0016192">
    <property type="term" value="P:vesicle-mediated transport"/>
    <property type="evidence" value="ECO:0007669"/>
    <property type="project" value="TreeGrafter"/>
</dbReference>
<protein>
    <submittedName>
        <fullName evidence="8">Uncharacterized protein</fullName>
    </submittedName>
</protein>
<feature type="transmembrane region" description="Helical" evidence="7">
    <location>
        <begin position="70"/>
        <end position="89"/>
    </location>
</feature>
<dbReference type="GO" id="GO:0005789">
    <property type="term" value="C:endoplasmic reticulum membrane"/>
    <property type="evidence" value="ECO:0007669"/>
    <property type="project" value="UniProtKB-SubCell"/>
</dbReference>